<keyword evidence="3" id="KW-1185">Reference proteome</keyword>
<organism evidence="2 3">
    <name type="scientific">Vespula squamosa</name>
    <name type="common">Southern yellow jacket</name>
    <name type="synonym">Wasp</name>
    <dbReference type="NCBI Taxonomy" id="30214"/>
    <lineage>
        <taxon>Eukaryota</taxon>
        <taxon>Metazoa</taxon>
        <taxon>Ecdysozoa</taxon>
        <taxon>Arthropoda</taxon>
        <taxon>Hexapoda</taxon>
        <taxon>Insecta</taxon>
        <taxon>Pterygota</taxon>
        <taxon>Neoptera</taxon>
        <taxon>Endopterygota</taxon>
        <taxon>Hymenoptera</taxon>
        <taxon>Apocrita</taxon>
        <taxon>Aculeata</taxon>
        <taxon>Vespoidea</taxon>
        <taxon>Vespidae</taxon>
        <taxon>Vespinae</taxon>
        <taxon>Vespula</taxon>
    </lineage>
</organism>
<dbReference type="AlphaFoldDB" id="A0ABD2A6C0"/>
<feature type="region of interest" description="Disordered" evidence="1">
    <location>
        <begin position="69"/>
        <end position="96"/>
    </location>
</feature>
<evidence type="ECO:0000313" key="2">
    <source>
        <dbReference type="EMBL" id="KAL2716168.1"/>
    </source>
</evidence>
<comment type="caution">
    <text evidence="2">The sequence shown here is derived from an EMBL/GenBank/DDBJ whole genome shotgun (WGS) entry which is preliminary data.</text>
</comment>
<feature type="region of interest" description="Disordered" evidence="1">
    <location>
        <begin position="1"/>
        <end position="33"/>
    </location>
</feature>
<gene>
    <name evidence="2" type="ORF">V1478_013844</name>
</gene>
<feature type="compositionally biased region" description="Polar residues" evidence="1">
    <location>
        <begin position="74"/>
        <end position="85"/>
    </location>
</feature>
<reference evidence="2 3" key="1">
    <citation type="journal article" date="2024" name="Ann. Entomol. Soc. Am.">
        <title>Genomic analyses of the southern and eastern yellowjacket wasps (Hymenoptera: Vespidae) reveal evolutionary signatures of social life.</title>
        <authorList>
            <person name="Catto M.A."/>
            <person name="Caine P.B."/>
            <person name="Orr S.E."/>
            <person name="Hunt B.G."/>
            <person name="Goodisman M.A.D."/>
        </authorList>
    </citation>
    <scope>NUCLEOTIDE SEQUENCE [LARGE SCALE GENOMIC DNA]</scope>
    <source>
        <strain evidence="2">233</strain>
        <tissue evidence="2">Head and thorax</tissue>
    </source>
</reference>
<dbReference type="EMBL" id="JAUDFV010000154">
    <property type="protein sequence ID" value="KAL2716168.1"/>
    <property type="molecule type" value="Genomic_DNA"/>
</dbReference>
<protein>
    <submittedName>
        <fullName evidence="2">Uncharacterized protein</fullName>
    </submittedName>
</protein>
<feature type="compositionally biased region" description="Polar residues" evidence="1">
    <location>
        <begin position="24"/>
        <end position="33"/>
    </location>
</feature>
<evidence type="ECO:0000256" key="1">
    <source>
        <dbReference type="SAM" id="MobiDB-lite"/>
    </source>
</evidence>
<evidence type="ECO:0000313" key="3">
    <source>
        <dbReference type="Proteomes" id="UP001607302"/>
    </source>
</evidence>
<dbReference type="Proteomes" id="UP001607302">
    <property type="component" value="Unassembled WGS sequence"/>
</dbReference>
<proteinExistence type="predicted"/>
<name>A0ABD2A6C0_VESSQ</name>
<accession>A0ABD2A6C0</accession>
<sequence>MEEGRAKRRPEVTVAELKKKATGSIPTSRDTPTNHLVFSRLSLPTSLSNVATVPRGPLGLTYTWKLREEKPSRSPKNGSELSTVRRSAARIMASSD</sequence>